<dbReference type="FunCoup" id="A8Q0S0">
    <property type="interactions" value="14"/>
</dbReference>
<organism evidence="6 7">
    <name type="scientific">Malassezia globosa (strain ATCC MYA-4612 / CBS 7966)</name>
    <name type="common">Dandruff-associated fungus</name>
    <dbReference type="NCBI Taxonomy" id="425265"/>
    <lineage>
        <taxon>Eukaryota</taxon>
        <taxon>Fungi</taxon>
        <taxon>Dikarya</taxon>
        <taxon>Basidiomycota</taxon>
        <taxon>Ustilaginomycotina</taxon>
        <taxon>Malasseziomycetes</taxon>
        <taxon>Malasseziales</taxon>
        <taxon>Malasseziaceae</taxon>
        <taxon>Malassezia</taxon>
    </lineage>
</organism>
<evidence type="ECO:0000256" key="3">
    <source>
        <dbReference type="ARBA" id="ARBA00022989"/>
    </source>
</evidence>
<dbReference type="Gene3D" id="1.20.1250.20">
    <property type="entry name" value="MFS general substrate transporter like domains"/>
    <property type="match status" value="1"/>
</dbReference>
<feature type="transmembrane region" description="Helical" evidence="5">
    <location>
        <begin position="209"/>
        <end position="238"/>
    </location>
</feature>
<dbReference type="PANTHER" id="PTHR23507:SF1">
    <property type="entry name" value="FI18259P1-RELATED"/>
    <property type="match status" value="1"/>
</dbReference>
<gene>
    <name evidence="6" type="ORF">MGL_2073</name>
</gene>
<evidence type="ECO:0000313" key="6">
    <source>
        <dbReference type="EMBL" id="EDP43860.1"/>
    </source>
</evidence>
<feature type="transmembrane region" description="Helical" evidence="5">
    <location>
        <begin position="250"/>
        <end position="272"/>
    </location>
</feature>
<evidence type="ECO:0000256" key="5">
    <source>
        <dbReference type="SAM" id="Phobius"/>
    </source>
</evidence>
<feature type="transmembrane region" description="Helical" evidence="5">
    <location>
        <begin position="578"/>
        <end position="597"/>
    </location>
</feature>
<keyword evidence="4 5" id="KW-0472">Membrane</keyword>
<dbReference type="OrthoDB" id="3026777at2759"/>
<keyword evidence="2 5" id="KW-0812">Transmembrane</keyword>
<feature type="transmembrane region" description="Helical" evidence="5">
    <location>
        <begin position="72"/>
        <end position="91"/>
    </location>
</feature>
<dbReference type="PANTHER" id="PTHR23507">
    <property type="entry name" value="ZGC:174356"/>
    <property type="match status" value="1"/>
</dbReference>
<dbReference type="EMBL" id="AAYY01000006">
    <property type="protein sequence ID" value="EDP43860.1"/>
    <property type="molecule type" value="Genomic_DNA"/>
</dbReference>
<dbReference type="GeneID" id="5855381"/>
<dbReference type="VEuPathDB" id="FungiDB:MGL_2073"/>
<dbReference type="RefSeq" id="XP_001731074.1">
    <property type="nucleotide sequence ID" value="XM_001731022.1"/>
</dbReference>
<accession>A8Q0S0</accession>
<dbReference type="InParanoid" id="A8Q0S0"/>
<dbReference type="OMA" id="TFALICH"/>
<feature type="transmembrane region" description="Helical" evidence="5">
    <location>
        <begin position="609"/>
        <end position="628"/>
    </location>
</feature>
<evidence type="ECO:0008006" key="8">
    <source>
        <dbReference type="Google" id="ProtNLM"/>
    </source>
</evidence>
<evidence type="ECO:0000313" key="7">
    <source>
        <dbReference type="Proteomes" id="UP000008837"/>
    </source>
</evidence>
<feature type="transmembrane region" description="Helical" evidence="5">
    <location>
        <begin position="149"/>
        <end position="169"/>
    </location>
</feature>
<dbReference type="SUPFAM" id="SSF103473">
    <property type="entry name" value="MFS general substrate transporter"/>
    <property type="match status" value="2"/>
</dbReference>
<keyword evidence="3 5" id="KW-1133">Transmembrane helix</keyword>
<feature type="transmembrane region" description="Helical" evidence="5">
    <location>
        <begin position="515"/>
        <end position="534"/>
    </location>
</feature>
<dbReference type="InterPro" id="IPR036259">
    <property type="entry name" value="MFS_trans_sf"/>
</dbReference>
<feature type="transmembrane region" description="Helical" evidence="5">
    <location>
        <begin position="419"/>
        <end position="444"/>
    </location>
</feature>
<dbReference type="Pfam" id="PF07690">
    <property type="entry name" value="MFS_1"/>
    <property type="match status" value="1"/>
</dbReference>
<dbReference type="AlphaFoldDB" id="A8Q0S0"/>
<name>A8Q0S0_MALGO</name>
<feature type="transmembrane region" description="Helical" evidence="5">
    <location>
        <begin position="181"/>
        <end position="203"/>
    </location>
</feature>
<evidence type="ECO:0000256" key="2">
    <source>
        <dbReference type="ARBA" id="ARBA00022692"/>
    </source>
</evidence>
<comment type="caution">
    <text evidence="6">The sequence shown here is derived from an EMBL/GenBank/DDBJ whole genome shotgun (WGS) entry which is preliminary data.</text>
</comment>
<comment type="subcellular location">
    <subcellularLocation>
        <location evidence="1">Membrane</location>
        <topology evidence="1">Multi-pass membrane protein</topology>
    </subcellularLocation>
</comment>
<dbReference type="Proteomes" id="UP000008837">
    <property type="component" value="Unassembled WGS sequence"/>
</dbReference>
<keyword evidence="7" id="KW-1185">Reference proteome</keyword>
<dbReference type="InterPro" id="IPR011701">
    <property type="entry name" value="MFS"/>
</dbReference>
<protein>
    <recommendedName>
        <fullName evidence="8">Major facilitator superfamily (MFS) profile domain-containing protein</fullName>
    </recommendedName>
</protein>
<dbReference type="GO" id="GO:0022857">
    <property type="term" value="F:transmembrane transporter activity"/>
    <property type="evidence" value="ECO:0007669"/>
    <property type="project" value="InterPro"/>
</dbReference>
<feature type="transmembrane region" description="Helical" evidence="5">
    <location>
        <begin position="386"/>
        <end position="407"/>
    </location>
</feature>
<dbReference type="KEGG" id="mgl:MGL_2073"/>
<proteinExistence type="predicted"/>
<feature type="transmembrane region" description="Helical" evidence="5">
    <location>
        <begin position="540"/>
        <end position="566"/>
    </location>
</feature>
<reference evidence="6 7" key="1">
    <citation type="journal article" date="2007" name="Proc. Natl. Acad. Sci. U.S.A.">
        <title>Dandruff-associated Malassezia genomes reveal convergent and divergent virulence traits shared with plant and human fungal pathogens.</title>
        <authorList>
            <person name="Xu J."/>
            <person name="Saunders C.W."/>
            <person name="Hu P."/>
            <person name="Grant R.A."/>
            <person name="Boekhout T."/>
            <person name="Kuramae E.E."/>
            <person name="Kronstad J.W."/>
            <person name="Deangelis Y.M."/>
            <person name="Reeder N.L."/>
            <person name="Johnstone K.R."/>
            <person name="Leland M."/>
            <person name="Fieno A.M."/>
            <person name="Begley W.M."/>
            <person name="Sun Y."/>
            <person name="Lacey M.P."/>
            <person name="Chaudhary T."/>
            <person name="Keough T."/>
            <person name="Chu L."/>
            <person name="Sears R."/>
            <person name="Yuan B."/>
            <person name="Dawson T.L.Jr."/>
        </authorList>
    </citation>
    <scope>NUCLEOTIDE SEQUENCE [LARGE SCALE GENOMIC DNA]</scope>
    <source>
        <strain evidence="7">ATCC MYA-4612 / CBS 7966</strain>
    </source>
</reference>
<sequence>MGEDVHVARLRQMQDVPHIPHMNTSIPGPDYVLPEVTEEEEQALEEDPVLHAHDEDELAWLRRLPWWHKPRPLWLLPVLFLFALSAGMMLASRLELFLALICKAMHVDDIELHESSSLSLASLPSFIHPVHAPSAVCRRSVQAQSRLSIIQLELVVIVGVFSMLTTSFWSQLSDRKGRTRVLAIALSGSLCNDAVSLCVSLVSLSNIPLGWWILVWGSVMEGVLGASGTVTAMAQSYLTDVTSSGTRSRLYALMTGVLFAGVAIGPTIGGFVTKYTGSLSLTILLASLVRLSIFAISPMIPESLSPAVRENATQEHDSMLRFERDRHGQMVAFWAGVKKAIMTPLESLSFLLPRRKSSYALVPNESFPTLSSTEQRVTSSEWDTNLLLLSAAYAVEMTCIAIVPVKIQYVQLVFGWSSSAVGLFVSFAAVSRMLTLTVLVPLLVKLLHRMPKSIVLPQDAAFVSASDAYEVLDEHGRLLYASPPALWTQAEQQLEKRWMARAKQLQLIHDSHMDMYIAVVSAFITVIASIIMAHSRTSGLFMFGTFAVSLGAGIGSAVSSLGMAVIPRADGAGRLFGAWAILSTLSSAIVGPFMFSMVFSRSASTTPSLVFYLVGALQLLTLSLLYFVRLSSSDTLEGLAPRPHAPLRRNRP</sequence>
<evidence type="ECO:0000256" key="1">
    <source>
        <dbReference type="ARBA" id="ARBA00004141"/>
    </source>
</evidence>
<feature type="transmembrane region" description="Helical" evidence="5">
    <location>
        <begin position="278"/>
        <end position="300"/>
    </location>
</feature>
<dbReference type="GO" id="GO:0016020">
    <property type="term" value="C:membrane"/>
    <property type="evidence" value="ECO:0007669"/>
    <property type="project" value="UniProtKB-SubCell"/>
</dbReference>
<evidence type="ECO:0000256" key="4">
    <source>
        <dbReference type="ARBA" id="ARBA00023136"/>
    </source>
</evidence>